<dbReference type="Proteomes" id="UP000199706">
    <property type="component" value="Unassembled WGS sequence"/>
</dbReference>
<evidence type="ECO:0000313" key="9">
    <source>
        <dbReference type="EMBL" id="SDH00906.1"/>
    </source>
</evidence>
<feature type="transmembrane region" description="Helical" evidence="7">
    <location>
        <begin position="31"/>
        <end position="48"/>
    </location>
</feature>
<evidence type="ECO:0000313" key="10">
    <source>
        <dbReference type="Proteomes" id="UP000199706"/>
    </source>
</evidence>
<keyword evidence="6 7" id="KW-0472">Membrane</keyword>
<evidence type="ECO:0000256" key="6">
    <source>
        <dbReference type="ARBA" id="ARBA00023136"/>
    </source>
</evidence>
<comment type="subcellular location">
    <subcellularLocation>
        <location evidence="1">Cell inner membrane</location>
    </subcellularLocation>
</comment>
<dbReference type="PANTHER" id="PTHR30462">
    <property type="entry name" value="INTERMEMBRANE TRANSPORT PROTEIN PQIB-RELATED"/>
    <property type="match status" value="1"/>
</dbReference>
<evidence type="ECO:0000256" key="5">
    <source>
        <dbReference type="ARBA" id="ARBA00022989"/>
    </source>
</evidence>
<dbReference type="EMBL" id="FNCJ01000006">
    <property type="protein sequence ID" value="SDH00906.1"/>
    <property type="molecule type" value="Genomic_DNA"/>
</dbReference>
<protein>
    <submittedName>
        <fullName evidence="9">Paraquat-inducible protein B</fullName>
    </submittedName>
</protein>
<dbReference type="GO" id="GO:0005886">
    <property type="term" value="C:plasma membrane"/>
    <property type="evidence" value="ECO:0007669"/>
    <property type="project" value="UniProtKB-SubCell"/>
</dbReference>
<evidence type="ECO:0000256" key="4">
    <source>
        <dbReference type="ARBA" id="ARBA00022692"/>
    </source>
</evidence>
<dbReference type="AlphaFoldDB" id="A0A1G7YXC1"/>
<keyword evidence="2" id="KW-1003">Cell membrane</keyword>
<dbReference type="OrthoDB" id="9806984at2"/>
<feature type="domain" description="Mce/MlaD" evidence="8">
    <location>
        <begin position="301"/>
        <end position="411"/>
    </location>
</feature>
<feature type="domain" description="Mce/MlaD" evidence="8">
    <location>
        <begin position="55"/>
        <end position="128"/>
    </location>
</feature>
<dbReference type="InterPro" id="IPR051800">
    <property type="entry name" value="PqiA-PqiB_transport"/>
</dbReference>
<proteinExistence type="predicted"/>
<gene>
    <name evidence="9" type="ORF">SAMN05216466_106349</name>
</gene>
<dbReference type="Pfam" id="PF02470">
    <property type="entry name" value="MlaD"/>
    <property type="match status" value="3"/>
</dbReference>
<feature type="domain" description="Mce/MlaD" evidence="8">
    <location>
        <begin position="170"/>
        <end position="230"/>
    </location>
</feature>
<accession>A0A1G7YXC1</accession>
<dbReference type="RefSeq" id="WP_090685611.1">
    <property type="nucleotide sequence ID" value="NZ_FNCJ01000006.1"/>
</dbReference>
<reference evidence="9 10" key="1">
    <citation type="submission" date="2016-10" db="EMBL/GenBank/DDBJ databases">
        <authorList>
            <person name="de Groot N.N."/>
        </authorList>
    </citation>
    <scope>NUCLEOTIDE SEQUENCE [LARGE SCALE GENOMIC DNA]</scope>
    <source>
        <strain evidence="9 10">LMG 2247</strain>
    </source>
</reference>
<keyword evidence="4 7" id="KW-0812">Transmembrane</keyword>
<organism evidence="9 10">
    <name type="scientific">Paraburkholderia phenazinium</name>
    <dbReference type="NCBI Taxonomy" id="60549"/>
    <lineage>
        <taxon>Bacteria</taxon>
        <taxon>Pseudomonadati</taxon>
        <taxon>Pseudomonadota</taxon>
        <taxon>Betaproteobacteria</taxon>
        <taxon>Burkholderiales</taxon>
        <taxon>Burkholderiaceae</taxon>
        <taxon>Paraburkholderia</taxon>
    </lineage>
</organism>
<evidence type="ECO:0000259" key="8">
    <source>
        <dbReference type="Pfam" id="PF02470"/>
    </source>
</evidence>
<evidence type="ECO:0000256" key="2">
    <source>
        <dbReference type="ARBA" id="ARBA00022475"/>
    </source>
</evidence>
<dbReference type="InterPro" id="IPR003399">
    <property type="entry name" value="Mce/MlaD"/>
</dbReference>
<evidence type="ECO:0000256" key="1">
    <source>
        <dbReference type="ARBA" id="ARBA00004533"/>
    </source>
</evidence>
<keyword evidence="5 7" id="KW-1133">Transmembrane helix</keyword>
<dbReference type="PANTHER" id="PTHR30462:SF0">
    <property type="entry name" value="INTERMEMBRANE TRANSPORT PROTEIN YEBT"/>
    <property type="match status" value="1"/>
</dbReference>
<sequence length="548" mass="58984">MSKQSGGIDDAHAADFPTAVAVDRSRWRIQLVWLVPLVAVLIAGWLAAQSIMQKGPTITISFVTGDGIEAGKTRIKFKNVDIGTIKSVVLSDDHKTVLARAEMSRSAASMLVDDTRFWVVRPRIAGGNVSGIGTLLSGSHIGMDIGTSSKARRDFVGLESPPVLATGTPGREFVLKSATIGSLDIGSPVFFRRLQVGQIVSYALDPDGAGMSIHVFVNAPYDKYVTNDTRFWHASGVDVTLDATGVKVDTESLVSILIGGLAFESPPDTTSTTQAEARHAYSLFADRAEAMKRHDAIVDKYVLNFTESVRGLTVGAPIDFRGIVIGEVSRISAHFDRATRQFSIPVEVSIYPERVISRNEWGDGGGQSGGKGGDIAAQRKAFTDYLVSKGLRAQLRTASLLTGQLYIAIDFFPAAPKATVDWSKATPQLPSVPGNLQSLQDSITSLVARLNRIPFEGISQDLRKTLGDADTLLNTINTEVAPEAKATLSSAREALTAANRTLQSDSPLQQSTADAMRELSRTAVSFRSLAEYLERHPEALLRGKTEDK</sequence>
<name>A0A1G7YXC1_9BURK</name>
<evidence type="ECO:0000256" key="7">
    <source>
        <dbReference type="SAM" id="Phobius"/>
    </source>
</evidence>
<keyword evidence="3" id="KW-0997">Cell inner membrane</keyword>
<evidence type="ECO:0000256" key="3">
    <source>
        <dbReference type="ARBA" id="ARBA00022519"/>
    </source>
</evidence>